<feature type="binding site" evidence="16">
    <location>
        <position position="52"/>
    </location>
    <ligand>
        <name>Zn(2+)</name>
        <dbReference type="ChEBI" id="CHEBI:29105"/>
        <note>catalytic</note>
    </ligand>
</feature>
<evidence type="ECO:0000256" key="6">
    <source>
        <dbReference type="ARBA" id="ARBA00022619"/>
    </source>
</evidence>
<evidence type="ECO:0000256" key="2">
    <source>
        <dbReference type="ARBA" id="ARBA00004882"/>
    </source>
</evidence>
<feature type="domain" description="CMP/dCMP-type deaminase" evidence="17">
    <location>
        <begin position="3"/>
        <end position="125"/>
    </location>
</feature>
<dbReference type="FunFam" id="3.40.140.10:FF:000025">
    <property type="entry name" value="Riboflavin biosynthesis protein RibD"/>
    <property type="match status" value="1"/>
</dbReference>
<evidence type="ECO:0000256" key="13">
    <source>
        <dbReference type="PIRNR" id="PIRNR006769"/>
    </source>
</evidence>
<keyword evidence="8 13" id="KW-0378">Hydrolase</keyword>
<feature type="binding site" evidence="15">
    <location>
        <position position="209"/>
    </location>
    <ligand>
        <name>substrate</name>
    </ligand>
</feature>
<dbReference type="CDD" id="cd01284">
    <property type="entry name" value="Riboflavin_deaminase-reductase"/>
    <property type="match status" value="1"/>
</dbReference>
<dbReference type="PIRSF" id="PIRSF006769">
    <property type="entry name" value="RibD"/>
    <property type="match status" value="1"/>
</dbReference>
<dbReference type="Pfam" id="PF00383">
    <property type="entry name" value="dCMP_cyt_deam_1"/>
    <property type="match status" value="1"/>
</dbReference>
<comment type="similarity">
    <text evidence="5 13">In the C-terminal section; belongs to the HTP reductase family.</text>
</comment>
<dbReference type="NCBIfam" id="TIGR00227">
    <property type="entry name" value="ribD_Cterm"/>
    <property type="match status" value="1"/>
</dbReference>
<evidence type="ECO:0000256" key="7">
    <source>
        <dbReference type="ARBA" id="ARBA00022723"/>
    </source>
</evidence>
<accession>A0AAT9G4G1</accession>
<dbReference type="InterPro" id="IPR002734">
    <property type="entry name" value="RibDG_C"/>
</dbReference>
<feature type="binding site" evidence="16">
    <location>
        <position position="77"/>
    </location>
    <ligand>
        <name>Zn(2+)</name>
        <dbReference type="ChEBI" id="CHEBI:29105"/>
        <note>catalytic</note>
    </ligand>
</feature>
<feature type="binding site" evidence="15">
    <location>
        <position position="202"/>
    </location>
    <ligand>
        <name>NADP(+)</name>
        <dbReference type="ChEBI" id="CHEBI:58349"/>
    </ligand>
</feature>
<keyword evidence="7 13" id="KW-0479">Metal-binding</keyword>
<sequence>MNIVNEQFMHYALFLAKKGIFNTSPNPNVGCVIVKDNKIIGEGYHYHAGGAHAEIIALKKAGNNAVNSIVYITLEPCSHYSKTPPCVNALINAGIKTIVVAMQDPNPRVAGRGLLKLREAGIEVIIGMLMDEAKKLNLPFIKRMSTGLPYVQVKIAVSLDGKTALISDESKWITSGMARQDVQFFRAQVSAILTTSKTVLLDNPYLNVRWSNFSSNMQRLYHRRNIRQPIRIILDINNQIEPKHLITKIQGECWLIRKHMKKQNWIGSVKQIIIPTDNNYFDLDLLMIKLANYNINSVLVETGSNFTGQLLATGLIDELIIYIAPRVLGSIAKGMFDIPVLKTLKYSPMFKFVDIKPIGTDLRVILHPLK</sequence>
<feature type="active site" description="Proton donor" evidence="14">
    <location>
        <position position="54"/>
    </location>
</feature>
<dbReference type="PROSITE" id="PS00903">
    <property type="entry name" value="CYT_DCMP_DEAMINASES_1"/>
    <property type="match status" value="1"/>
</dbReference>
<evidence type="ECO:0000259" key="17">
    <source>
        <dbReference type="PROSITE" id="PS51747"/>
    </source>
</evidence>
<evidence type="ECO:0000256" key="16">
    <source>
        <dbReference type="PIRSR" id="PIRSR006769-3"/>
    </source>
</evidence>
<dbReference type="InterPro" id="IPR016193">
    <property type="entry name" value="Cytidine_deaminase-like"/>
</dbReference>
<keyword evidence="9 13" id="KW-0862">Zinc</keyword>
<reference evidence="18" key="1">
    <citation type="journal article" date="2023" name="Front. Microbiol.">
        <title>Genome analysis of Candidatus Aschnera chinzeii, the bacterial endosymbiont of the blood-sucking bat fly Penicillidia jenynsii (Insecta: Diptera: Nycteribiidae).</title>
        <authorList>
            <person name="Koga R."/>
            <person name="Moriyama M."/>
            <person name="Nozaki T."/>
            <person name="Fukatsu T."/>
        </authorList>
    </citation>
    <scope>NUCLEOTIDE SEQUENCE</scope>
    <source>
        <strain evidence="18">Kw-01</strain>
    </source>
</reference>
<comment type="catalytic activity">
    <reaction evidence="13">
        <text>5-amino-6-(5-phospho-D-ribitylamino)uracil + NADP(+) = 5-amino-6-(5-phospho-D-ribosylamino)uracil + NADPH + H(+)</text>
        <dbReference type="Rhea" id="RHEA:17845"/>
        <dbReference type="ChEBI" id="CHEBI:15378"/>
        <dbReference type="ChEBI" id="CHEBI:57783"/>
        <dbReference type="ChEBI" id="CHEBI:58349"/>
        <dbReference type="ChEBI" id="CHEBI:58421"/>
        <dbReference type="ChEBI" id="CHEBI:58453"/>
        <dbReference type="EC" id="1.1.1.193"/>
    </reaction>
</comment>
<organism evidence="18">
    <name type="scientific">Candidatus Aschnera chinzeii</name>
    <dbReference type="NCBI Taxonomy" id="1485666"/>
    <lineage>
        <taxon>Bacteria</taxon>
        <taxon>Pseudomonadati</taxon>
        <taxon>Pseudomonadota</taxon>
        <taxon>Gammaproteobacteria</taxon>
        <taxon>Enterobacterales</taxon>
        <taxon>Enterobacteriaceae</taxon>
        <taxon>Candidatus Aschnera</taxon>
    </lineage>
</organism>
<dbReference type="NCBIfam" id="TIGR00326">
    <property type="entry name" value="eubact_ribD"/>
    <property type="match status" value="1"/>
</dbReference>
<evidence type="ECO:0000256" key="11">
    <source>
        <dbReference type="ARBA" id="ARBA00023002"/>
    </source>
</evidence>
<comment type="cofactor">
    <cofactor evidence="13 16">
        <name>Zn(2+)</name>
        <dbReference type="ChEBI" id="CHEBI:29105"/>
    </cofactor>
    <text evidence="13 16">Binds 1 zinc ion.</text>
</comment>
<keyword evidence="6 13" id="KW-0686">Riboflavin biosynthesis</keyword>
<dbReference type="GO" id="GO:0009231">
    <property type="term" value="P:riboflavin biosynthetic process"/>
    <property type="evidence" value="ECO:0007669"/>
    <property type="project" value="UniProtKB-KW"/>
</dbReference>
<dbReference type="SUPFAM" id="SSF53597">
    <property type="entry name" value="Dihydrofolate reductase-like"/>
    <property type="match status" value="1"/>
</dbReference>
<dbReference type="Pfam" id="PF01872">
    <property type="entry name" value="RibD_C"/>
    <property type="match status" value="1"/>
</dbReference>
<dbReference type="PANTHER" id="PTHR38011">
    <property type="entry name" value="DIHYDROFOLATE REDUCTASE FAMILY PROTEIN (AFU_ORTHOLOGUE AFUA_8G06820)"/>
    <property type="match status" value="1"/>
</dbReference>
<dbReference type="PROSITE" id="PS51747">
    <property type="entry name" value="CYT_DCMP_DEAMINASES_2"/>
    <property type="match status" value="1"/>
</dbReference>
<dbReference type="InterPro" id="IPR002125">
    <property type="entry name" value="CMP_dCMP_dom"/>
</dbReference>
<feature type="binding site" evidence="15">
    <location>
        <position position="206"/>
    </location>
    <ligand>
        <name>substrate</name>
    </ligand>
</feature>
<feature type="binding site" evidence="15">
    <location>
        <position position="170"/>
    </location>
    <ligand>
        <name>substrate</name>
    </ligand>
</feature>
<dbReference type="GO" id="GO:0008703">
    <property type="term" value="F:5-amino-6-(5-phosphoribosylamino)uracil reductase activity"/>
    <property type="evidence" value="ECO:0007669"/>
    <property type="project" value="UniProtKB-EC"/>
</dbReference>
<dbReference type="InterPro" id="IPR011549">
    <property type="entry name" value="RibD_C"/>
</dbReference>
<dbReference type="GO" id="GO:0008270">
    <property type="term" value="F:zinc ion binding"/>
    <property type="evidence" value="ECO:0007669"/>
    <property type="project" value="InterPro"/>
</dbReference>
<protein>
    <recommendedName>
        <fullName evidence="13">Riboflavin biosynthesis protein RibD</fullName>
    </recommendedName>
    <domain>
        <recommendedName>
            <fullName evidence="13">Diaminohydroxyphosphoribosylaminopyrimidine deaminase</fullName>
            <shortName evidence="13">DRAP deaminase</shortName>
            <ecNumber evidence="13">3.5.4.26</ecNumber>
        </recommendedName>
        <alternativeName>
            <fullName evidence="13">Riboflavin-specific deaminase</fullName>
        </alternativeName>
    </domain>
    <domain>
        <recommendedName>
            <fullName evidence="13">5-amino-6-(5-phosphoribosylamino)uracil reductase</fullName>
            <ecNumber evidence="13">1.1.1.193</ecNumber>
        </recommendedName>
        <alternativeName>
            <fullName evidence="13">HTP reductase</fullName>
        </alternativeName>
    </domain>
</protein>
<evidence type="ECO:0000313" key="18">
    <source>
        <dbReference type="EMBL" id="BET44600.1"/>
    </source>
</evidence>
<comment type="catalytic activity">
    <reaction evidence="13">
        <text>2,5-diamino-6-hydroxy-4-(5-phosphoribosylamino)-pyrimidine + H2O + H(+) = 5-amino-6-(5-phospho-D-ribosylamino)uracil + NH4(+)</text>
        <dbReference type="Rhea" id="RHEA:21868"/>
        <dbReference type="ChEBI" id="CHEBI:15377"/>
        <dbReference type="ChEBI" id="CHEBI:15378"/>
        <dbReference type="ChEBI" id="CHEBI:28938"/>
        <dbReference type="ChEBI" id="CHEBI:58453"/>
        <dbReference type="ChEBI" id="CHEBI:58614"/>
        <dbReference type="EC" id="3.5.4.26"/>
    </reaction>
</comment>
<dbReference type="Gene3D" id="3.40.140.10">
    <property type="entry name" value="Cytidine Deaminase, domain 2"/>
    <property type="match status" value="1"/>
</dbReference>
<keyword evidence="10 13" id="KW-0521">NADP</keyword>
<dbReference type="AlphaFoldDB" id="A0AAT9G4G1"/>
<feature type="binding site" evidence="15">
    <location>
        <position position="186"/>
    </location>
    <ligand>
        <name>substrate</name>
    </ligand>
</feature>
<evidence type="ECO:0000256" key="5">
    <source>
        <dbReference type="ARBA" id="ARBA00007417"/>
    </source>
</evidence>
<dbReference type="SUPFAM" id="SSF53927">
    <property type="entry name" value="Cytidine deaminase-like"/>
    <property type="match status" value="1"/>
</dbReference>
<feature type="binding site" evidence="15">
    <location>
        <position position="172"/>
    </location>
    <ligand>
        <name>NADP(+)</name>
        <dbReference type="ChEBI" id="CHEBI:58349"/>
    </ligand>
</feature>
<evidence type="ECO:0000256" key="10">
    <source>
        <dbReference type="ARBA" id="ARBA00022857"/>
    </source>
</evidence>
<evidence type="ECO:0000256" key="12">
    <source>
        <dbReference type="ARBA" id="ARBA00023268"/>
    </source>
</evidence>
<feature type="binding site" evidence="16">
    <location>
        <position position="86"/>
    </location>
    <ligand>
        <name>Zn(2+)</name>
        <dbReference type="ChEBI" id="CHEBI:29105"/>
        <note>catalytic</note>
    </ligand>
</feature>
<evidence type="ECO:0000256" key="1">
    <source>
        <dbReference type="ARBA" id="ARBA00002151"/>
    </source>
</evidence>
<dbReference type="InterPro" id="IPR004794">
    <property type="entry name" value="Eubact_RibD"/>
</dbReference>
<evidence type="ECO:0000256" key="8">
    <source>
        <dbReference type="ARBA" id="ARBA00022801"/>
    </source>
</evidence>
<dbReference type="EMBL" id="AP028961">
    <property type="protein sequence ID" value="BET44600.1"/>
    <property type="molecule type" value="Genomic_DNA"/>
</dbReference>
<comment type="similarity">
    <text evidence="4 13">In the N-terminal section; belongs to the cytidine and deoxycytidylate deaminase family.</text>
</comment>
<proteinExistence type="inferred from homology"/>
<gene>
    <name evidence="18" type="primary">ribD</name>
    <name evidence="18" type="ORF">ACHINZ_2720</name>
</gene>
<comment type="pathway">
    <text evidence="2 13">Cofactor biosynthesis; riboflavin biosynthesis; 5-amino-6-(D-ribitylamino)uracil from GTP: step 2/4.</text>
</comment>
<dbReference type="EC" id="1.1.1.193" evidence="13"/>
<feature type="binding site" evidence="15">
    <location>
        <position position="301"/>
    </location>
    <ligand>
        <name>substrate</name>
    </ligand>
</feature>
<dbReference type="InterPro" id="IPR016192">
    <property type="entry name" value="APOBEC/CMP_deaminase_Zn-bd"/>
</dbReference>
<keyword evidence="11 13" id="KW-0560">Oxidoreductase</keyword>
<evidence type="ECO:0000256" key="9">
    <source>
        <dbReference type="ARBA" id="ARBA00022833"/>
    </source>
</evidence>
<feature type="binding site" evidence="15">
    <location>
        <position position="198"/>
    </location>
    <ligand>
        <name>NADP(+)</name>
        <dbReference type="ChEBI" id="CHEBI:58349"/>
    </ligand>
</feature>
<evidence type="ECO:0000256" key="4">
    <source>
        <dbReference type="ARBA" id="ARBA00005259"/>
    </source>
</evidence>
<dbReference type="InterPro" id="IPR050765">
    <property type="entry name" value="Riboflavin_Biosynth_HTPR"/>
</dbReference>
<dbReference type="InterPro" id="IPR024072">
    <property type="entry name" value="DHFR-like_dom_sf"/>
</dbReference>
<name>A0AAT9G4G1_9ENTR</name>
<comment type="pathway">
    <text evidence="3 13">Cofactor biosynthesis; riboflavin biosynthesis; 5-amino-6-(D-ribitylamino)uracil from GTP: step 3/4.</text>
</comment>
<evidence type="ECO:0000256" key="14">
    <source>
        <dbReference type="PIRSR" id="PIRSR006769-1"/>
    </source>
</evidence>
<reference evidence="18" key="2">
    <citation type="submission" date="2023-10" db="EMBL/GenBank/DDBJ databases">
        <authorList>
            <person name="Koga R."/>
            <person name="Fukatsu T."/>
        </authorList>
    </citation>
    <scope>NUCLEOTIDE SEQUENCE</scope>
    <source>
        <strain evidence="18">Kw-01</strain>
    </source>
</reference>
<dbReference type="GO" id="GO:0050661">
    <property type="term" value="F:NADP binding"/>
    <property type="evidence" value="ECO:0007669"/>
    <property type="project" value="InterPro"/>
</dbReference>
<dbReference type="EC" id="3.5.4.26" evidence="13"/>
<dbReference type="Gene3D" id="3.40.430.10">
    <property type="entry name" value="Dihydrofolate Reductase, subunit A"/>
    <property type="match status" value="1"/>
</dbReference>
<comment type="function">
    <text evidence="1 13">Converts 2,5-diamino-6-(ribosylamino)-4(3h)-pyrimidinone 5'-phosphate into 5-amino-6-(ribosylamino)-2,4(1h,3h)-pyrimidinedione 5'-phosphate.</text>
</comment>
<evidence type="ECO:0000256" key="3">
    <source>
        <dbReference type="ARBA" id="ARBA00004910"/>
    </source>
</evidence>
<dbReference type="PANTHER" id="PTHR38011:SF7">
    <property type="entry name" value="2,5-DIAMINO-6-RIBOSYLAMINO-4(3H)-PYRIMIDINONE 5'-PHOSPHATE REDUCTASE"/>
    <property type="match status" value="1"/>
</dbReference>
<feature type="binding site" evidence="15">
    <location>
        <position position="156"/>
    </location>
    <ligand>
        <name>NADP(+)</name>
        <dbReference type="ChEBI" id="CHEBI:58349"/>
    </ligand>
</feature>
<dbReference type="GO" id="GO:0008835">
    <property type="term" value="F:diaminohydroxyphosphoribosylaminopyrimidine deaminase activity"/>
    <property type="evidence" value="ECO:0007669"/>
    <property type="project" value="UniProtKB-EC"/>
</dbReference>
<evidence type="ECO:0000256" key="15">
    <source>
        <dbReference type="PIRSR" id="PIRSR006769-2"/>
    </source>
</evidence>
<keyword evidence="12" id="KW-0511">Multifunctional enzyme</keyword>